<evidence type="ECO:0000313" key="10">
    <source>
        <dbReference type="EMBL" id="MBF4695070.1"/>
    </source>
</evidence>
<dbReference type="RefSeq" id="WP_194703307.1">
    <property type="nucleotide sequence ID" value="NZ_JADKNH010000012.1"/>
</dbReference>
<accession>A0ABR9ZYV4</accession>
<dbReference type="InterPro" id="IPR003439">
    <property type="entry name" value="ABC_transporter-like_ATP-bd"/>
</dbReference>
<gene>
    <name evidence="10" type="ORF">ISU02_18370</name>
</gene>
<keyword evidence="5 7" id="KW-1133">Transmembrane helix</keyword>
<evidence type="ECO:0000256" key="1">
    <source>
        <dbReference type="ARBA" id="ARBA00004651"/>
    </source>
</evidence>
<dbReference type="PANTHER" id="PTHR43394:SF1">
    <property type="entry name" value="ATP-BINDING CASSETTE SUB-FAMILY B MEMBER 10, MITOCHONDRIAL"/>
    <property type="match status" value="1"/>
</dbReference>
<keyword evidence="4 10" id="KW-0067">ATP-binding</keyword>
<evidence type="ECO:0000256" key="4">
    <source>
        <dbReference type="ARBA" id="ARBA00022840"/>
    </source>
</evidence>
<keyword evidence="2 7" id="KW-0812">Transmembrane</keyword>
<evidence type="ECO:0000256" key="7">
    <source>
        <dbReference type="SAM" id="Phobius"/>
    </source>
</evidence>
<feature type="transmembrane region" description="Helical" evidence="7">
    <location>
        <begin position="331"/>
        <end position="351"/>
    </location>
</feature>
<dbReference type="Proteomes" id="UP000614200">
    <property type="component" value="Unassembled WGS sequence"/>
</dbReference>
<dbReference type="InterPro" id="IPR039421">
    <property type="entry name" value="Type_1_exporter"/>
</dbReference>
<proteinExistence type="predicted"/>
<dbReference type="CDD" id="cd18544">
    <property type="entry name" value="ABC_6TM_TmrA_like"/>
    <property type="match status" value="1"/>
</dbReference>
<evidence type="ECO:0000259" key="8">
    <source>
        <dbReference type="PROSITE" id="PS50893"/>
    </source>
</evidence>
<comment type="subcellular location">
    <subcellularLocation>
        <location evidence="1">Cell membrane</location>
        <topology evidence="1">Multi-pass membrane protein</topology>
    </subcellularLocation>
</comment>
<evidence type="ECO:0000256" key="3">
    <source>
        <dbReference type="ARBA" id="ARBA00022741"/>
    </source>
</evidence>
<dbReference type="Pfam" id="PF00005">
    <property type="entry name" value="ABC_tran"/>
    <property type="match status" value="1"/>
</dbReference>
<evidence type="ECO:0000259" key="9">
    <source>
        <dbReference type="PROSITE" id="PS50929"/>
    </source>
</evidence>
<keyword evidence="11" id="KW-1185">Reference proteome</keyword>
<organism evidence="10 11">
    <name type="scientific">Fusibacter ferrireducens</name>
    <dbReference type="NCBI Taxonomy" id="2785058"/>
    <lineage>
        <taxon>Bacteria</taxon>
        <taxon>Bacillati</taxon>
        <taxon>Bacillota</taxon>
        <taxon>Clostridia</taxon>
        <taxon>Eubacteriales</taxon>
        <taxon>Eubacteriales Family XII. Incertae Sedis</taxon>
        <taxon>Fusibacter</taxon>
    </lineage>
</organism>
<sequence length="671" mass="75408">MEKTIHNEQNIETSFDGKIMLRLLSYAKSQGIILFFSIIMMLAVTGVDLAVPYVIKVAIDEFITPSSQVFYQVPSEGRDQFQNNTTVTVGATTYALPSLKDTFIKNNDAQIVPVLTETNGSYKLPDGSILDDETIQLLKTHHKSLLKNLTLVLASLLILSFLMTYTHALLLNYASQKIVYTLREALFDHLQIMSLSFFDKNPVGRLVTRVSNDMNNINEMFTNVLITSVKDFFLLGGTVVVMVMINMKLAVICLSTIPLILIAASIFRVKARAIQREVKVKLARINATLAENINGMKIIQIFNKETSIYNAFDDINKDYLKSSVAETRVYAIFRPAMNLVYSISLALLLWFGGNDAIRGAVDLGVLVAFISYTQQFFRPIMDLSEKFNIFQSSMASAERVFMLLDEENPIENPENPVILPEETFEGVIEFKDVWFSYQDDPQKDEDYVLKGVSFKVQKGETIALVGSTGSGKTTIISLLNRFYDIHKGAILVDGIDIRQMDLASLRRKIGIVLQDVFLFSGDIKSNIRLKEEAITLKAIQTASTYVNADTFISKLPHGYDEPVVERGATLSSGQRQLLSFARALVFEPKILILDEATSNIDTETELLIQDAIQKMIHKQTTIIVAHRLSTIQHANKILVMSRGEIKETGTHQELLSKEGIYYDLYMLQMKA</sequence>
<feature type="domain" description="ABC transmembrane type-1" evidence="9">
    <location>
        <begin position="35"/>
        <end position="392"/>
    </location>
</feature>
<keyword evidence="3" id="KW-0547">Nucleotide-binding</keyword>
<dbReference type="InterPro" id="IPR003593">
    <property type="entry name" value="AAA+_ATPase"/>
</dbReference>
<evidence type="ECO:0000313" key="11">
    <source>
        <dbReference type="Proteomes" id="UP000614200"/>
    </source>
</evidence>
<dbReference type="PROSITE" id="PS50893">
    <property type="entry name" value="ABC_TRANSPORTER_2"/>
    <property type="match status" value="1"/>
</dbReference>
<dbReference type="InterPro" id="IPR011527">
    <property type="entry name" value="ABC1_TM_dom"/>
</dbReference>
<evidence type="ECO:0000256" key="5">
    <source>
        <dbReference type="ARBA" id="ARBA00022989"/>
    </source>
</evidence>
<feature type="transmembrane region" description="Helical" evidence="7">
    <location>
        <begin position="149"/>
        <end position="173"/>
    </location>
</feature>
<evidence type="ECO:0000256" key="6">
    <source>
        <dbReference type="ARBA" id="ARBA00023136"/>
    </source>
</evidence>
<protein>
    <submittedName>
        <fullName evidence="10">ABC transporter ATP-binding protein</fullName>
    </submittedName>
</protein>
<dbReference type="InterPro" id="IPR017871">
    <property type="entry name" value="ABC_transporter-like_CS"/>
</dbReference>
<keyword evidence="6 7" id="KW-0472">Membrane</keyword>
<dbReference type="CDD" id="cd03254">
    <property type="entry name" value="ABCC_Glucan_exporter_like"/>
    <property type="match status" value="1"/>
</dbReference>
<reference evidence="10 11" key="1">
    <citation type="submission" date="2020-11" db="EMBL/GenBank/DDBJ databases">
        <title>Fusibacter basophilias sp. nov.</title>
        <authorList>
            <person name="Qiu D."/>
        </authorList>
    </citation>
    <scope>NUCLEOTIDE SEQUENCE [LARGE SCALE GENOMIC DNA]</scope>
    <source>
        <strain evidence="10 11">Q10-2</strain>
    </source>
</reference>
<dbReference type="EMBL" id="JADKNH010000012">
    <property type="protein sequence ID" value="MBF4695070.1"/>
    <property type="molecule type" value="Genomic_DNA"/>
</dbReference>
<dbReference type="PANTHER" id="PTHR43394">
    <property type="entry name" value="ATP-DEPENDENT PERMEASE MDL1, MITOCHONDRIAL"/>
    <property type="match status" value="1"/>
</dbReference>
<comment type="caution">
    <text evidence="10">The sequence shown here is derived from an EMBL/GenBank/DDBJ whole genome shotgun (WGS) entry which is preliminary data.</text>
</comment>
<dbReference type="Gene3D" id="1.20.1560.10">
    <property type="entry name" value="ABC transporter type 1, transmembrane domain"/>
    <property type="match status" value="1"/>
</dbReference>
<dbReference type="SUPFAM" id="SSF90123">
    <property type="entry name" value="ABC transporter transmembrane region"/>
    <property type="match status" value="1"/>
</dbReference>
<feature type="transmembrane region" description="Helical" evidence="7">
    <location>
        <begin position="224"/>
        <end position="243"/>
    </location>
</feature>
<dbReference type="PROSITE" id="PS00211">
    <property type="entry name" value="ABC_TRANSPORTER_1"/>
    <property type="match status" value="1"/>
</dbReference>
<name>A0ABR9ZYV4_9FIRM</name>
<dbReference type="InterPro" id="IPR036640">
    <property type="entry name" value="ABC1_TM_sf"/>
</dbReference>
<feature type="domain" description="ABC transporter" evidence="8">
    <location>
        <begin position="428"/>
        <end position="667"/>
    </location>
</feature>
<feature type="transmembrane region" description="Helical" evidence="7">
    <location>
        <begin position="249"/>
        <end position="269"/>
    </location>
</feature>
<dbReference type="SUPFAM" id="SSF52540">
    <property type="entry name" value="P-loop containing nucleoside triphosphate hydrolases"/>
    <property type="match status" value="1"/>
</dbReference>
<dbReference type="PROSITE" id="PS50929">
    <property type="entry name" value="ABC_TM1F"/>
    <property type="match status" value="1"/>
</dbReference>
<dbReference type="Gene3D" id="3.40.50.300">
    <property type="entry name" value="P-loop containing nucleotide triphosphate hydrolases"/>
    <property type="match status" value="1"/>
</dbReference>
<feature type="transmembrane region" description="Helical" evidence="7">
    <location>
        <begin position="32"/>
        <end position="55"/>
    </location>
</feature>
<dbReference type="InterPro" id="IPR027417">
    <property type="entry name" value="P-loop_NTPase"/>
</dbReference>
<dbReference type="SMART" id="SM00382">
    <property type="entry name" value="AAA"/>
    <property type="match status" value="1"/>
</dbReference>
<evidence type="ECO:0000256" key="2">
    <source>
        <dbReference type="ARBA" id="ARBA00022692"/>
    </source>
</evidence>
<dbReference type="Pfam" id="PF00664">
    <property type="entry name" value="ABC_membrane"/>
    <property type="match status" value="1"/>
</dbReference>
<dbReference type="GO" id="GO:0005524">
    <property type="term" value="F:ATP binding"/>
    <property type="evidence" value="ECO:0007669"/>
    <property type="project" value="UniProtKB-KW"/>
</dbReference>